<evidence type="ECO:0000313" key="2">
    <source>
        <dbReference type="EMBL" id="MBA0765509.1"/>
    </source>
</evidence>
<organism evidence="2 3">
    <name type="scientific">Gossypium trilobum</name>
    <dbReference type="NCBI Taxonomy" id="34281"/>
    <lineage>
        <taxon>Eukaryota</taxon>
        <taxon>Viridiplantae</taxon>
        <taxon>Streptophyta</taxon>
        <taxon>Embryophyta</taxon>
        <taxon>Tracheophyta</taxon>
        <taxon>Spermatophyta</taxon>
        <taxon>Magnoliopsida</taxon>
        <taxon>eudicotyledons</taxon>
        <taxon>Gunneridae</taxon>
        <taxon>Pentapetalae</taxon>
        <taxon>rosids</taxon>
        <taxon>malvids</taxon>
        <taxon>Malvales</taxon>
        <taxon>Malvaceae</taxon>
        <taxon>Malvoideae</taxon>
        <taxon>Gossypium</taxon>
    </lineage>
</organism>
<accession>A0A7J9DXN9</accession>
<dbReference type="PANTHER" id="PTHR46250">
    <property type="entry name" value="MYB/SANT-LIKE DNA-BINDING DOMAIN PROTEIN-RELATED"/>
    <property type="match status" value="1"/>
</dbReference>
<reference evidence="2 3" key="1">
    <citation type="journal article" date="2019" name="Genome Biol. Evol.">
        <title>Insights into the evolution of the New World diploid cottons (Gossypium, subgenus Houzingenia) based on genome sequencing.</title>
        <authorList>
            <person name="Grover C.E."/>
            <person name="Arick M.A. 2nd"/>
            <person name="Thrash A."/>
            <person name="Conover J.L."/>
            <person name="Sanders W.S."/>
            <person name="Peterson D.G."/>
            <person name="Frelichowski J.E."/>
            <person name="Scheffler J.A."/>
            <person name="Scheffler B.E."/>
            <person name="Wendel J.F."/>
        </authorList>
    </citation>
    <scope>NUCLEOTIDE SEQUENCE [LARGE SCALE GENOMIC DNA]</scope>
    <source>
        <strain evidence="2">8</strain>
        <tissue evidence="2">Leaf</tissue>
    </source>
</reference>
<feature type="non-terminal residue" evidence="2">
    <location>
        <position position="248"/>
    </location>
</feature>
<sequence length="248" mass="28634">NFLGALDGTYIKIKVLVVNKPRYRTRKDDITTNMLGVCTPDMHFVYVFPSWECSVADGWVLRDIISRRHALKVHHGIKRKWVPEEDAALVACMVDLHNIGTFNVDSGFQVGYLNELKIMLEKVLPHSMLKAKPNLESRIRTLKRDWTIVYDMLSGKDNSGFGWDDHKEANQFRYRSFPYYDQLTAIYVKDRATGKDVQTTVDIIEEINTKDIATTITHEERNNYHGCEADVSLDEMNLSTTQSQPFRN</sequence>
<gene>
    <name evidence="2" type="ORF">Gotri_014697</name>
</gene>
<name>A0A7J9DXN9_9ROSI</name>
<dbReference type="AlphaFoldDB" id="A0A7J9DXN9"/>
<comment type="caution">
    <text evidence="2">The sequence shown here is derived from an EMBL/GenBank/DDBJ whole genome shotgun (WGS) entry which is preliminary data.</text>
</comment>
<feature type="domain" description="Myb/SANT-like" evidence="1">
    <location>
        <begin position="80"/>
        <end position="168"/>
    </location>
</feature>
<keyword evidence="3" id="KW-1185">Reference proteome</keyword>
<evidence type="ECO:0000313" key="3">
    <source>
        <dbReference type="Proteomes" id="UP000593568"/>
    </source>
</evidence>
<protein>
    <recommendedName>
        <fullName evidence="1">Myb/SANT-like domain-containing protein</fullName>
    </recommendedName>
</protein>
<dbReference type="EMBL" id="JABEZW010000005">
    <property type="protein sequence ID" value="MBA0765509.1"/>
    <property type="molecule type" value="Genomic_DNA"/>
</dbReference>
<dbReference type="InterPro" id="IPR024752">
    <property type="entry name" value="Myb/SANT-like_dom"/>
</dbReference>
<proteinExistence type="predicted"/>
<dbReference type="Proteomes" id="UP000593568">
    <property type="component" value="Unassembled WGS sequence"/>
</dbReference>
<evidence type="ECO:0000259" key="1">
    <source>
        <dbReference type="Pfam" id="PF12776"/>
    </source>
</evidence>
<dbReference type="PANTHER" id="PTHR46250:SF17">
    <property type="entry name" value="MYB_SANT-LIKE DOMAIN-CONTAINING PROTEIN"/>
    <property type="match status" value="1"/>
</dbReference>
<dbReference type="Pfam" id="PF12776">
    <property type="entry name" value="Myb_DNA-bind_3"/>
    <property type="match status" value="1"/>
</dbReference>